<dbReference type="PANTHER" id="PTHR31964:SF113">
    <property type="entry name" value="USPA DOMAIN-CONTAINING PROTEIN"/>
    <property type="match status" value="1"/>
</dbReference>
<evidence type="ECO:0000313" key="4">
    <source>
        <dbReference type="Proteomes" id="UP000767327"/>
    </source>
</evidence>
<evidence type="ECO:0000259" key="2">
    <source>
        <dbReference type="Pfam" id="PF00582"/>
    </source>
</evidence>
<organism evidence="3 4">
    <name type="scientific">Bifidobacterium crudilactis</name>
    <dbReference type="NCBI Taxonomy" id="327277"/>
    <lineage>
        <taxon>Bacteria</taxon>
        <taxon>Bacillati</taxon>
        <taxon>Actinomycetota</taxon>
        <taxon>Actinomycetes</taxon>
        <taxon>Bifidobacteriales</taxon>
        <taxon>Bifidobacteriaceae</taxon>
        <taxon>Bifidobacterium</taxon>
    </lineage>
</organism>
<accession>A0A971ICW9</accession>
<sequence length="345" mass="37603">MAMTHQNETYTGPKHAATAPEADIVVGVDGSRESFAALRWALAESVLSRQRVNIVFGWTRSWDLGAEPHDEEDWTRVRASIIKVLNSWVSTECADIPVDRASLVFTPVKASGPEALLEIGHRAQQIVVGRRSLGRVARWFLGSTSASLAEDATVPVTVVRIPADDAEQVEQDIEQAFVDDLPRNVLDADVESMQRHEGHQGQQARKAESIVVGVDGSRLSMKALEFAAREASLHQATLHVLYCWQLKDMGNIPGYQNAIAPIEVGQQTAEDTLAELVANARIPDTVTVRTHAFHISPAKGLIHAANHTSWVIVGSRGLSGLDAHFLGSVSKQMLTMTDCTVTIVR</sequence>
<comment type="similarity">
    <text evidence="1">Belongs to the universal stress protein A family.</text>
</comment>
<dbReference type="Pfam" id="PF00582">
    <property type="entry name" value="Usp"/>
    <property type="match status" value="2"/>
</dbReference>
<dbReference type="Gene3D" id="3.40.50.620">
    <property type="entry name" value="HUPs"/>
    <property type="match status" value="2"/>
</dbReference>
<dbReference type="PANTHER" id="PTHR31964">
    <property type="entry name" value="ADENINE NUCLEOTIDE ALPHA HYDROLASES-LIKE SUPERFAMILY PROTEIN"/>
    <property type="match status" value="1"/>
</dbReference>
<reference evidence="3" key="1">
    <citation type="journal article" date="2020" name="Biotechnol. Biofuels">
        <title>New insights from the biogas microbiome by comprehensive genome-resolved metagenomics of nearly 1600 species originating from multiple anaerobic digesters.</title>
        <authorList>
            <person name="Campanaro S."/>
            <person name="Treu L."/>
            <person name="Rodriguez-R L.M."/>
            <person name="Kovalovszki A."/>
            <person name="Ziels R.M."/>
            <person name="Maus I."/>
            <person name="Zhu X."/>
            <person name="Kougias P.G."/>
            <person name="Basile A."/>
            <person name="Luo G."/>
            <person name="Schluter A."/>
            <person name="Konstantinidis K.T."/>
            <person name="Angelidaki I."/>
        </authorList>
    </citation>
    <scope>NUCLEOTIDE SEQUENCE</scope>
    <source>
        <strain evidence="3">AS01afH2WH_6</strain>
    </source>
</reference>
<gene>
    <name evidence="3" type="ORF">GXW98_07325</name>
</gene>
<dbReference type="InterPro" id="IPR006015">
    <property type="entry name" value="Universal_stress_UspA"/>
</dbReference>
<feature type="domain" description="UspA" evidence="2">
    <location>
        <begin position="24"/>
        <end position="160"/>
    </location>
</feature>
<dbReference type="AlphaFoldDB" id="A0A971ICW9"/>
<dbReference type="EMBL" id="JAAXZR010000025">
    <property type="protein sequence ID" value="NLT80075.1"/>
    <property type="molecule type" value="Genomic_DNA"/>
</dbReference>
<comment type="caution">
    <text evidence="3">The sequence shown here is derived from an EMBL/GenBank/DDBJ whole genome shotgun (WGS) entry which is preliminary data.</text>
</comment>
<dbReference type="SUPFAM" id="SSF52402">
    <property type="entry name" value="Adenine nucleotide alpha hydrolases-like"/>
    <property type="match status" value="2"/>
</dbReference>
<name>A0A971ICW9_9BIFI</name>
<dbReference type="InterPro" id="IPR006016">
    <property type="entry name" value="UspA"/>
</dbReference>
<reference evidence="3" key="2">
    <citation type="submission" date="2020-01" db="EMBL/GenBank/DDBJ databases">
        <authorList>
            <person name="Campanaro S."/>
        </authorList>
    </citation>
    <scope>NUCLEOTIDE SEQUENCE</scope>
    <source>
        <strain evidence="3">AS01afH2WH_6</strain>
    </source>
</reference>
<feature type="domain" description="UspA" evidence="2">
    <location>
        <begin position="209"/>
        <end position="345"/>
    </location>
</feature>
<dbReference type="CDD" id="cd00293">
    <property type="entry name" value="USP-like"/>
    <property type="match status" value="1"/>
</dbReference>
<evidence type="ECO:0000256" key="1">
    <source>
        <dbReference type="ARBA" id="ARBA00008791"/>
    </source>
</evidence>
<dbReference type="InterPro" id="IPR014729">
    <property type="entry name" value="Rossmann-like_a/b/a_fold"/>
</dbReference>
<dbReference type="Proteomes" id="UP000767327">
    <property type="component" value="Unassembled WGS sequence"/>
</dbReference>
<protein>
    <submittedName>
        <fullName evidence="3">Universal stress protein</fullName>
    </submittedName>
</protein>
<proteinExistence type="inferred from homology"/>
<dbReference type="PRINTS" id="PR01438">
    <property type="entry name" value="UNVRSLSTRESS"/>
</dbReference>
<evidence type="ECO:0000313" key="3">
    <source>
        <dbReference type="EMBL" id="NLT80075.1"/>
    </source>
</evidence>